<evidence type="ECO:0000256" key="1">
    <source>
        <dbReference type="ARBA" id="ARBA00022630"/>
    </source>
</evidence>
<accession>A0A7I7MHG3</accession>
<dbReference type="KEGG" id="mpsc:MPSYJ_47110"/>
<dbReference type="PANTHER" id="PTHR46091:SF3">
    <property type="entry name" value="AMINE OXIDASE DOMAIN-CONTAINING PROTEIN"/>
    <property type="match status" value="1"/>
</dbReference>
<keyword evidence="4" id="KW-0521">NADP</keyword>
<dbReference type="Proteomes" id="UP000466514">
    <property type="component" value="Chromosome"/>
</dbReference>
<keyword evidence="8" id="KW-1185">Reference proteome</keyword>
<dbReference type="InterPro" id="IPR052206">
    <property type="entry name" value="Retinol_saturase"/>
</dbReference>
<keyword evidence="2" id="KW-0732">Signal</keyword>
<evidence type="ECO:0000313" key="8">
    <source>
        <dbReference type="Proteomes" id="UP000466514"/>
    </source>
</evidence>
<dbReference type="GO" id="GO:0016491">
    <property type="term" value="F:oxidoreductase activity"/>
    <property type="evidence" value="ECO:0007669"/>
    <property type="project" value="InterPro"/>
</dbReference>
<dbReference type="InterPro" id="IPR036188">
    <property type="entry name" value="FAD/NAD-bd_sf"/>
</dbReference>
<evidence type="ECO:0000256" key="3">
    <source>
        <dbReference type="ARBA" id="ARBA00022827"/>
    </source>
</evidence>
<dbReference type="SUPFAM" id="SSF51905">
    <property type="entry name" value="FAD/NAD(P)-binding domain"/>
    <property type="match status" value="1"/>
</dbReference>
<name>A0A7I7MHG3_9MYCO</name>
<evidence type="ECO:0000259" key="6">
    <source>
        <dbReference type="Pfam" id="PF01593"/>
    </source>
</evidence>
<dbReference type="RefSeq" id="WP_264058276.1">
    <property type="nucleotide sequence ID" value="NZ_AP022574.1"/>
</dbReference>
<evidence type="ECO:0000313" key="7">
    <source>
        <dbReference type="EMBL" id="BBX71250.1"/>
    </source>
</evidence>
<evidence type="ECO:0000256" key="2">
    <source>
        <dbReference type="ARBA" id="ARBA00022729"/>
    </source>
</evidence>
<evidence type="ECO:0000256" key="5">
    <source>
        <dbReference type="ARBA" id="ARBA00023027"/>
    </source>
</evidence>
<protein>
    <submittedName>
        <fullName evidence="7">Phytoene dehydrogenase</fullName>
    </submittedName>
</protein>
<feature type="domain" description="Amine oxidase" evidence="6">
    <location>
        <begin position="14"/>
        <end position="506"/>
    </location>
</feature>
<dbReference type="PANTHER" id="PTHR46091">
    <property type="entry name" value="BLR7054 PROTEIN"/>
    <property type="match status" value="1"/>
</dbReference>
<dbReference type="Gene3D" id="3.50.50.60">
    <property type="entry name" value="FAD/NAD(P)-binding domain"/>
    <property type="match status" value="2"/>
</dbReference>
<sequence length="513" mass="55494">MVERVDAVVVGAGLGGLAAAVTLAGAGRKTLVLEQHSVPGGYASSFQRGPYRFDTALHELSGLAPGGGVDARYRQLGIWDRLTLHRLDPLYLVRGPDRQIVAPADLFAYEAELIRNFPSQADQIRAYLDAANAVYRDVRRLTTDRATGHNPSLEDMLVRYPAMVQASGETWDQMMSRFVDDPQIRSVLGTLWGYMGLPPSRCAALMGAVMTGTYHQHGGWYPEGGAQAISAALAEVLYERGGEIRVGQNVTGFDVEGDRVVAVTIDQGLRLEAEVFVSNASAPTTVVNLVGREHFPIDYVDTVEKPSPSYTTFSVYLGLDRDILGEAGLAHELFLSTSWDADEAWQAAQRGDWDRVDLSVTDYTRVDPGCAPPGHAVVVLTTVASWDYQNVWGTGGELLGYHDNPGYLRVKDQAADALIRRVAGELPGLADAIRHREASTPLTNFHYTRNPHGAIEGYENTPANSGMGWLPCDTPMTNLFLAGAWTNSGGMNPAITSGMEAAQHILAKSPSPV</sequence>
<dbReference type="InterPro" id="IPR002937">
    <property type="entry name" value="Amino_oxidase"/>
</dbReference>
<gene>
    <name evidence="7" type="ORF">MPSYJ_47110</name>
</gene>
<evidence type="ECO:0000256" key="4">
    <source>
        <dbReference type="ARBA" id="ARBA00022857"/>
    </source>
</evidence>
<dbReference type="Pfam" id="PF01593">
    <property type="entry name" value="Amino_oxidase"/>
    <property type="match status" value="1"/>
</dbReference>
<organism evidence="7 8">
    <name type="scientific">Mycolicibacterium psychrotolerans</name>
    <dbReference type="NCBI Taxonomy" id="216929"/>
    <lineage>
        <taxon>Bacteria</taxon>
        <taxon>Bacillati</taxon>
        <taxon>Actinomycetota</taxon>
        <taxon>Actinomycetes</taxon>
        <taxon>Mycobacteriales</taxon>
        <taxon>Mycobacteriaceae</taxon>
        <taxon>Mycolicibacterium</taxon>
    </lineage>
</organism>
<proteinExistence type="predicted"/>
<keyword evidence="3" id="KW-0274">FAD</keyword>
<keyword evidence="5" id="KW-0520">NAD</keyword>
<keyword evidence="1" id="KW-0285">Flavoprotein</keyword>
<reference evidence="7 8" key="1">
    <citation type="journal article" date="2019" name="Emerg. Microbes Infect.">
        <title>Comprehensive subspecies identification of 175 nontuberculous mycobacteria species based on 7547 genomic profiles.</title>
        <authorList>
            <person name="Matsumoto Y."/>
            <person name="Kinjo T."/>
            <person name="Motooka D."/>
            <person name="Nabeya D."/>
            <person name="Jung N."/>
            <person name="Uechi K."/>
            <person name="Horii T."/>
            <person name="Iida T."/>
            <person name="Fujita J."/>
            <person name="Nakamura S."/>
        </authorList>
    </citation>
    <scope>NUCLEOTIDE SEQUENCE [LARGE SCALE GENOMIC DNA]</scope>
    <source>
        <strain evidence="7 8">JCM 13323</strain>
    </source>
</reference>
<dbReference type="AlphaFoldDB" id="A0A7I7MHG3"/>
<dbReference type="EMBL" id="AP022574">
    <property type="protein sequence ID" value="BBX71250.1"/>
    <property type="molecule type" value="Genomic_DNA"/>
</dbReference>